<dbReference type="Proteomes" id="UP000298663">
    <property type="component" value="Unassembled WGS sequence"/>
</dbReference>
<dbReference type="EMBL" id="AZBU02000005">
    <property type="protein sequence ID" value="TKR77248.1"/>
    <property type="molecule type" value="Genomic_DNA"/>
</dbReference>
<proteinExistence type="predicted"/>
<keyword evidence="1" id="KW-0812">Transmembrane</keyword>
<dbReference type="AlphaFoldDB" id="A0A4U5N4E6"/>
<name>A0A4U5N4E6_STECR</name>
<protein>
    <submittedName>
        <fullName evidence="2">Uncharacterized protein</fullName>
    </submittedName>
</protein>
<sequence>MENEKLSPKLFKNFQMPRFLESQPELKPKPKLSKHLACVTVLFSSRNVVSTSASAGHRRPSPPLSKRNICILQLYMVLLFLGIFFTILGFASILEYHNMVAKRQRFCMAFIAEKTESLSPGQMYLQDNRFMDCHMKLTSNPCHVFARRLNETLEDLVDDESASIICSARGRFVGLKRHLNLIETRFRVLYGSHFKCFTKIAHAELCGGGDVIHGNDGGSLIAVP</sequence>
<accession>A0A4U5N4E6</accession>
<keyword evidence="3" id="KW-1185">Reference proteome</keyword>
<evidence type="ECO:0000313" key="3">
    <source>
        <dbReference type="Proteomes" id="UP000298663"/>
    </source>
</evidence>
<organism evidence="2 3">
    <name type="scientific">Steinernema carpocapsae</name>
    <name type="common">Entomopathogenic nematode</name>
    <dbReference type="NCBI Taxonomy" id="34508"/>
    <lineage>
        <taxon>Eukaryota</taxon>
        <taxon>Metazoa</taxon>
        <taxon>Ecdysozoa</taxon>
        <taxon>Nematoda</taxon>
        <taxon>Chromadorea</taxon>
        <taxon>Rhabditida</taxon>
        <taxon>Tylenchina</taxon>
        <taxon>Panagrolaimomorpha</taxon>
        <taxon>Strongyloidoidea</taxon>
        <taxon>Steinernematidae</taxon>
        <taxon>Steinernema</taxon>
    </lineage>
</organism>
<keyword evidence="1" id="KW-0472">Membrane</keyword>
<reference evidence="2 3" key="2">
    <citation type="journal article" date="2019" name="G3 (Bethesda)">
        <title>Hybrid Assembly of the Genome of the Entomopathogenic Nematode Steinernema carpocapsae Identifies the X-Chromosome.</title>
        <authorList>
            <person name="Serra L."/>
            <person name="Macchietto M."/>
            <person name="Macias-Munoz A."/>
            <person name="McGill C.J."/>
            <person name="Rodriguez I.M."/>
            <person name="Rodriguez B."/>
            <person name="Murad R."/>
            <person name="Mortazavi A."/>
        </authorList>
    </citation>
    <scope>NUCLEOTIDE SEQUENCE [LARGE SCALE GENOMIC DNA]</scope>
    <source>
        <strain evidence="2 3">ALL</strain>
    </source>
</reference>
<comment type="caution">
    <text evidence="2">The sequence shown here is derived from an EMBL/GenBank/DDBJ whole genome shotgun (WGS) entry which is preliminary data.</text>
</comment>
<gene>
    <name evidence="2" type="ORF">L596_018257</name>
</gene>
<reference evidence="2 3" key="1">
    <citation type="journal article" date="2015" name="Genome Biol.">
        <title>Comparative genomics of Steinernema reveals deeply conserved gene regulatory networks.</title>
        <authorList>
            <person name="Dillman A.R."/>
            <person name="Macchietto M."/>
            <person name="Porter C.F."/>
            <person name="Rogers A."/>
            <person name="Williams B."/>
            <person name="Antoshechkin I."/>
            <person name="Lee M.M."/>
            <person name="Goodwin Z."/>
            <person name="Lu X."/>
            <person name="Lewis E.E."/>
            <person name="Goodrich-Blair H."/>
            <person name="Stock S.P."/>
            <person name="Adams B.J."/>
            <person name="Sternberg P.W."/>
            <person name="Mortazavi A."/>
        </authorList>
    </citation>
    <scope>NUCLEOTIDE SEQUENCE [LARGE SCALE GENOMIC DNA]</scope>
    <source>
        <strain evidence="2 3">ALL</strain>
    </source>
</reference>
<keyword evidence="1" id="KW-1133">Transmembrane helix</keyword>
<feature type="transmembrane region" description="Helical" evidence="1">
    <location>
        <begin position="71"/>
        <end position="94"/>
    </location>
</feature>
<evidence type="ECO:0000256" key="1">
    <source>
        <dbReference type="SAM" id="Phobius"/>
    </source>
</evidence>
<evidence type="ECO:0000313" key="2">
    <source>
        <dbReference type="EMBL" id="TKR77248.1"/>
    </source>
</evidence>